<protein>
    <submittedName>
        <fullName evidence="1">Predicted CDS Pa 7 8930</fullName>
    </submittedName>
</protein>
<proteinExistence type="predicted"/>
<dbReference type="OrthoDB" id="10432674at2759"/>
<reference evidence="1" key="2">
    <citation type="submission" date="2014-03" db="EMBL/GenBank/DDBJ databases">
        <title>The whipworm genome and dual-species transcriptomics of an intimate host-pathogen interaction.</title>
        <authorList>
            <person name="Foth B.J."/>
            <person name="Tsai I.J."/>
            <person name="Reid A.J."/>
            <person name="Bancroft A.J."/>
            <person name="Nichol S."/>
            <person name="Tracey A."/>
            <person name="Holroyd N."/>
            <person name="Cotton J.A."/>
            <person name="Stanley E.J."/>
            <person name="Zarowiecki M."/>
            <person name="Liu J.Z."/>
            <person name="Huckvale T."/>
            <person name="Cooper P.J."/>
            <person name="Grencis R.K."/>
            <person name="Berriman M."/>
        </authorList>
    </citation>
    <scope>NUCLEOTIDE SEQUENCE [LARGE SCALE GENOMIC DNA]</scope>
</reference>
<dbReference type="AlphaFoldDB" id="A0A077ZAJ6"/>
<name>A0A077ZAJ6_TRITR</name>
<dbReference type="STRING" id="36087.A0A077ZAJ6"/>
<dbReference type="Proteomes" id="UP000030665">
    <property type="component" value="Unassembled WGS sequence"/>
</dbReference>
<reference evidence="1" key="1">
    <citation type="submission" date="2014-01" db="EMBL/GenBank/DDBJ databases">
        <authorList>
            <person name="Aslett M."/>
        </authorList>
    </citation>
    <scope>NUCLEOTIDE SEQUENCE</scope>
</reference>
<evidence type="ECO:0000313" key="1">
    <source>
        <dbReference type="EMBL" id="CDW56834.1"/>
    </source>
</evidence>
<gene>
    <name evidence="1" type="ORF">TTRE_0000511601</name>
</gene>
<sequence>MCGSFVFCSSLVEWIKDSISFLHETSDLLCFPRSASLETILMSYEDLTYENDGVVAQSGPSAPVATAANLGGYTSQMYLIEQEIIANVATPTKEDEKPAENDCKTLRDGKKITAWSDVTIIEVLTECIERLKENVSVFKEIEKSLAVMCDGFAASVKMSNLYVCTPISKKLTYSPNLTVCPLCQSEAPAELIVIDHKLDFVKEELLDKAWYSMLRTLDRHFDDFVDDFCDNFSLFACLVQEYSRRSENRIQASLTYDEAEKSKLMDLMIAASACDEAVLPPEMCTFVAKSLRQVVVKAFLRRYRNYEANEILRTIFADSNTFSLVIQDLPVNLLTMDQFFVAYESFLRVLALPEGEDLDCCMVMNVLDVARLEPELTSSTVMSFLTLILSTYRDSKSLTYRNPEMCSVFNSHVRFLLLCNEMAHFESGLTLLINEYFADCSQLLKETVSDLNSTPKIDMLRFEVVCNCLDCLNDCTPSSDGIAIALTLYYICLHRKVDLWKAAMEKEGVVPTVEELEATVDKAYSFAAVRTMMRRDIDPRQWCTLLEQYYLIVRCLSNFFIETKCDIVENTLLLLLIAGLSYFNSTYLDERAKKVMDDYATEIKWNTVVPTLEIINCFISFIASAKRKQKVFFIRVVVQLRWTEFVRSSLETLDSSMPVIARALELLFSCIFCNDAQPHSSSLVDLLDLFKLVPKATIVGENRQQLLLYFSRRATCCHLCREESAPQNAAFRALKHLMCFDGVGGQHTCAEVCTDSQRALLDVILEIFKHRCRDSPAKKLIDAQWTPLLEDICACINLAENRFVHINRGKILFNSVVSYLVDGDGNKAFLIDATIQWMKTSPASAYLIYVLNSLSENLSSKPDVCLSLAEECLKAYFANLISASWSDVVANFSLTSETSNDLPAKCRQKCLYWVLYSHLLSRLYSDDSDTDTADLALQCVSVCNELIDKQADELLCVMYLLLLVNTLSAMVERCCTLTVGVFKQFLLLCGILEVFIVTRLQSDLSLQDVYAEEDKDAISMQTLKETAIFEAYTNTIDLAAEMMTHFQESGGMVNLHTFVSKVALALYSERCINDRCIA</sequence>
<dbReference type="EMBL" id="HG806085">
    <property type="protein sequence ID" value="CDW56834.1"/>
    <property type="molecule type" value="Genomic_DNA"/>
</dbReference>
<accession>A0A077ZAJ6</accession>
<evidence type="ECO:0000313" key="2">
    <source>
        <dbReference type="Proteomes" id="UP000030665"/>
    </source>
</evidence>
<organism evidence="1 2">
    <name type="scientific">Trichuris trichiura</name>
    <name type="common">Whipworm</name>
    <name type="synonym">Trichocephalus trichiurus</name>
    <dbReference type="NCBI Taxonomy" id="36087"/>
    <lineage>
        <taxon>Eukaryota</taxon>
        <taxon>Metazoa</taxon>
        <taxon>Ecdysozoa</taxon>
        <taxon>Nematoda</taxon>
        <taxon>Enoplea</taxon>
        <taxon>Dorylaimia</taxon>
        <taxon>Trichinellida</taxon>
        <taxon>Trichuridae</taxon>
        <taxon>Trichuris</taxon>
    </lineage>
</organism>
<keyword evidence="2" id="KW-1185">Reference proteome</keyword>